<proteinExistence type="inferred from homology"/>
<evidence type="ECO:0000256" key="7">
    <source>
        <dbReference type="RuleBase" id="RU363032"/>
    </source>
</evidence>
<dbReference type="InterPro" id="IPR050366">
    <property type="entry name" value="BP-dependent_transpt_permease"/>
</dbReference>
<keyword evidence="2 7" id="KW-0813">Transport</keyword>
<dbReference type="GO" id="GO:0005886">
    <property type="term" value="C:plasma membrane"/>
    <property type="evidence" value="ECO:0007669"/>
    <property type="project" value="UniProtKB-SubCell"/>
</dbReference>
<evidence type="ECO:0000256" key="4">
    <source>
        <dbReference type="ARBA" id="ARBA00022692"/>
    </source>
</evidence>
<dbReference type="EMBL" id="CP009687">
    <property type="protein sequence ID" value="AKL95887.1"/>
    <property type="molecule type" value="Genomic_DNA"/>
</dbReference>
<evidence type="ECO:0000256" key="5">
    <source>
        <dbReference type="ARBA" id="ARBA00022989"/>
    </source>
</evidence>
<protein>
    <submittedName>
        <fullName evidence="9">ABC-type dipeptide/oligopeptide/nickel transport system, permease component</fullName>
    </submittedName>
</protein>
<organism evidence="9 10">
    <name type="scientific">Clostridium aceticum</name>
    <dbReference type="NCBI Taxonomy" id="84022"/>
    <lineage>
        <taxon>Bacteria</taxon>
        <taxon>Bacillati</taxon>
        <taxon>Bacillota</taxon>
        <taxon>Clostridia</taxon>
        <taxon>Eubacteriales</taxon>
        <taxon>Clostridiaceae</taxon>
        <taxon>Clostridium</taxon>
    </lineage>
</organism>
<name>A0A0G3WD92_9CLOT</name>
<accession>A0A0G3WD92</accession>
<dbReference type="InterPro" id="IPR035906">
    <property type="entry name" value="MetI-like_sf"/>
</dbReference>
<dbReference type="PANTHER" id="PTHR43386">
    <property type="entry name" value="OLIGOPEPTIDE TRANSPORT SYSTEM PERMEASE PROTEIN APPC"/>
    <property type="match status" value="1"/>
</dbReference>
<dbReference type="InterPro" id="IPR000515">
    <property type="entry name" value="MetI-like"/>
</dbReference>
<dbReference type="Proteomes" id="UP000035704">
    <property type="component" value="Chromosome"/>
</dbReference>
<feature type="transmembrane region" description="Helical" evidence="7">
    <location>
        <begin position="126"/>
        <end position="149"/>
    </location>
</feature>
<evidence type="ECO:0000313" key="9">
    <source>
        <dbReference type="EMBL" id="AKL95887.1"/>
    </source>
</evidence>
<dbReference type="Pfam" id="PF00528">
    <property type="entry name" value="BPD_transp_1"/>
    <property type="match status" value="1"/>
</dbReference>
<dbReference type="AlphaFoldDB" id="A0A0G3WD92"/>
<evidence type="ECO:0000256" key="2">
    <source>
        <dbReference type="ARBA" id="ARBA00022448"/>
    </source>
</evidence>
<dbReference type="PANTHER" id="PTHR43386:SF1">
    <property type="entry name" value="D,D-DIPEPTIDE TRANSPORT SYSTEM PERMEASE PROTEIN DDPC-RELATED"/>
    <property type="match status" value="1"/>
</dbReference>
<evidence type="ECO:0000256" key="3">
    <source>
        <dbReference type="ARBA" id="ARBA00022475"/>
    </source>
</evidence>
<reference evidence="9 10" key="1">
    <citation type="submission" date="2014-10" db="EMBL/GenBank/DDBJ databases">
        <title>Genome sequence of Clostridium aceticum DSM 1496.</title>
        <authorList>
            <person name="Poehlein A."/>
            <person name="Schiel-Bengelsdorf B."/>
            <person name="Gottschalk G."/>
            <person name="Duerre P."/>
            <person name="Daniel R."/>
        </authorList>
    </citation>
    <scope>NUCLEOTIDE SEQUENCE [LARGE SCALE GENOMIC DNA]</scope>
    <source>
        <strain evidence="9 10">DSM 1496</strain>
    </source>
</reference>
<feature type="transmembrane region" description="Helical" evidence="7">
    <location>
        <begin position="155"/>
        <end position="173"/>
    </location>
</feature>
<feature type="domain" description="ABC transmembrane type-1" evidence="8">
    <location>
        <begin position="91"/>
        <end position="280"/>
    </location>
</feature>
<dbReference type="RefSeq" id="WP_201777342.1">
    <property type="nucleotide sequence ID" value="NZ_CP009687.1"/>
</dbReference>
<evidence type="ECO:0000256" key="1">
    <source>
        <dbReference type="ARBA" id="ARBA00004651"/>
    </source>
</evidence>
<dbReference type="KEGG" id="cace:CACET_c24420"/>
<comment type="similarity">
    <text evidence="7">Belongs to the binding-protein-dependent transport system permease family.</text>
</comment>
<keyword evidence="3" id="KW-1003">Cell membrane</keyword>
<dbReference type="Gene3D" id="1.10.3720.10">
    <property type="entry name" value="MetI-like"/>
    <property type="match status" value="1"/>
</dbReference>
<evidence type="ECO:0000313" key="10">
    <source>
        <dbReference type="Proteomes" id="UP000035704"/>
    </source>
</evidence>
<feature type="transmembrane region" description="Helical" evidence="7">
    <location>
        <begin position="257"/>
        <end position="276"/>
    </location>
</feature>
<dbReference type="PATRIC" id="fig|84022.6.peg.2462"/>
<feature type="transmembrane region" description="Helical" evidence="7">
    <location>
        <begin position="93"/>
        <end position="119"/>
    </location>
</feature>
<dbReference type="GO" id="GO:0055085">
    <property type="term" value="P:transmembrane transport"/>
    <property type="evidence" value="ECO:0007669"/>
    <property type="project" value="InterPro"/>
</dbReference>
<evidence type="ECO:0000259" key="8">
    <source>
        <dbReference type="PROSITE" id="PS50928"/>
    </source>
</evidence>
<dbReference type="CDD" id="cd06261">
    <property type="entry name" value="TM_PBP2"/>
    <property type="match status" value="1"/>
</dbReference>
<sequence length="296" mass="32811">MLTNKKSDMVIEGKGLWAKPLKFPISIKISKIWILSVLLGVILLVTILSPLLFTEWNDIDFSRQLQSPSLQHPFGTDNFGRDLLQRVFHGLRISLTLAVAIEVLSLLIGLTIGMVLGYYGGIVDELFVHVMNVLMAFPQMLMALCFMAIIGPSMMTLVIVITFLGWVSYARIVRSEVLALKQRDFILSTKAIGASDFYILRKHILPNVLIPVIPLMTLMIGHAVLIIAGLSFLGFGVQPPYPEIGLMLNEAMTFMDSGPWLMLFPGLTLAVCVFLFNSLGDLLRDYLAPKAEGSID</sequence>
<feature type="transmembrane region" description="Helical" evidence="7">
    <location>
        <begin position="208"/>
        <end position="237"/>
    </location>
</feature>
<comment type="subcellular location">
    <subcellularLocation>
        <location evidence="1 7">Cell membrane</location>
        <topology evidence="1 7">Multi-pass membrane protein</topology>
    </subcellularLocation>
</comment>
<dbReference type="SUPFAM" id="SSF161098">
    <property type="entry name" value="MetI-like"/>
    <property type="match status" value="1"/>
</dbReference>
<keyword evidence="4 7" id="KW-0812">Transmembrane</keyword>
<keyword evidence="5 7" id="KW-1133">Transmembrane helix</keyword>
<keyword evidence="6 7" id="KW-0472">Membrane</keyword>
<dbReference type="PROSITE" id="PS50928">
    <property type="entry name" value="ABC_TM1"/>
    <property type="match status" value="1"/>
</dbReference>
<dbReference type="STRING" id="84022.CACET_c24420"/>
<evidence type="ECO:0000256" key="6">
    <source>
        <dbReference type="ARBA" id="ARBA00023136"/>
    </source>
</evidence>
<keyword evidence="10" id="KW-1185">Reference proteome</keyword>
<feature type="transmembrane region" description="Helical" evidence="7">
    <location>
        <begin position="32"/>
        <end position="53"/>
    </location>
</feature>
<gene>
    <name evidence="9" type="ORF">CACET_c24420</name>
</gene>